<reference evidence="2" key="1">
    <citation type="submission" date="2023-03" db="EMBL/GenBank/DDBJ databases">
        <authorList>
            <person name="Steffen K."/>
            <person name="Cardenas P."/>
        </authorList>
    </citation>
    <scope>NUCLEOTIDE SEQUENCE</scope>
</reference>
<feature type="region of interest" description="Disordered" evidence="1">
    <location>
        <begin position="151"/>
        <end position="213"/>
    </location>
</feature>
<protein>
    <submittedName>
        <fullName evidence="2">Uncharacterized protein</fullName>
    </submittedName>
</protein>
<evidence type="ECO:0000313" key="3">
    <source>
        <dbReference type="Proteomes" id="UP001174909"/>
    </source>
</evidence>
<organism evidence="2 3">
    <name type="scientific">Geodia barretti</name>
    <name type="common">Barrett's horny sponge</name>
    <dbReference type="NCBI Taxonomy" id="519541"/>
    <lineage>
        <taxon>Eukaryota</taxon>
        <taxon>Metazoa</taxon>
        <taxon>Porifera</taxon>
        <taxon>Demospongiae</taxon>
        <taxon>Heteroscleromorpha</taxon>
        <taxon>Tetractinellida</taxon>
        <taxon>Astrophorina</taxon>
        <taxon>Geodiidae</taxon>
        <taxon>Geodia</taxon>
    </lineage>
</organism>
<feature type="region of interest" description="Disordered" evidence="1">
    <location>
        <begin position="1"/>
        <end position="27"/>
    </location>
</feature>
<name>A0AA35WJM4_GEOBA</name>
<comment type="caution">
    <text evidence="2">The sequence shown here is derived from an EMBL/GenBank/DDBJ whole genome shotgun (WGS) entry which is preliminary data.</text>
</comment>
<keyword evidence="3" id="KW-1185">Reference proteome</keyword>
<dbReference type="Proteomes" id="UP001174909">
    <property type="component" value="Unassembled WGS sequence"/>
</dbReference>
<proteinExistence type="predicted"/>
<accession>A0AA35WJM4</accession>
<feature type="region of interest" description="Disordered" evidence="1">
    <location>
        <begin position="39"/>
        <end position="61"/>
    </location>
</feature>
<sequence length="213" mass="23745">MLASVIDRGETKARRKHVIPDPVTTPRRGPLWLRGRRCREETRGRSRNSRSQLADVSRAPVLPRKSANTSLNRLPVVMIQRPLDHIEATLGGLSCCLLQERVAVMELPCDVKTVKLPHLHPMMKYSPINNGIRGNAWQQKCHTQEEGNVGVSITYSKHPPPSLLSPSSPDPQSSGKRQVYLIPGTQHTELPTSSLTPHTLPQLPTSSHLHRDI</sequence>
<feature type="compositionally biased region" description="Polar residues" evidence="1">
    <location>
        <begin position="185"/>
        <end position="207"/>
    </location>
</feature>
<dbReference type="EMBL" id="CASHTH010001506">
    <property type="protein sequence ID" value="CAI8016182.1"/>
    <property type="molecule type" value="Genomic_DNA"/>
</dbReference>
<evidence type="ECO:0000313" key="2">
    <source>
        <dbReference type="EMBL" id="CAI8016182.1"/>
    </source>
</evidence>
<dbReference type="AlphaFoldDB" id="A0AA35WJM4"/>
<evidence type="ECO:0000256" key="1">
    <source>
        <dbReference type="SAM" id="MobiDB-lite"/>
    </source>
</evidence>
<feature type="compositionally biased region" description="Low complexity" evidence="1">
    <location>
        <begin position="164"/>
        <end position="174"/>
    </location>
</feature>
<gene>
    <name evidence="2" type="ORF">GBAR_LOCUS9947</name>
</gene>